<evidence type="ECO:0000256" key="4">
    <source>
        <dbReference type="ARBA" id="ARBA00022801"/>
    </source>
</evidence>
<dbReference type="Pfam" id="PF03641">
    <property type="entry name" value="Lysine_decarbox"/>
    <property type="match status" value="1"/>
</dbReference>
<dbReference type="PANTHER" id="PTHR31223">
    <property type="entry name" value="LOG FAMILY PROTEIN YJL055W"/>
    <property type="match status" value="1"/>
</dbReference>
<dbReference type="Pfam" id="PF03134">
    <property type="entry name" value="TB2_DP1_HVA22"/>
    <property type="match status" value="1"/>
</dbReference>
<evidence type="ECO:0000313" key="10">
    <source>
        <dbReference type="Proteomes" id="UP000685013"/>
    </source>
</evidence>
<comment type="catalytic activity">
    <reaction evidence="7">
        <text>9-ribosyl-trans-zeatin 5'-phosphate + H2O = trans-zeatin + D-ribose 5-phosphate</text>
        <dbReference type="Rhea" id="RHEA:48564"/>
        <dbReference type="ChEBI" id="CHEBI:15377"/>
        <dbReference type="ChEBI" id="CHEBI:16522"/>
        <dbReference type="ChEBI" id="CHEBI:78346"/>
        <dbReference type="ChEBI" id="CHEBI:87947"/>
        <dbReference type="EC" id="3.2.2.n1"/>
    </reaction>
</comment>
<gene>
    <name evidence="9" type="primary">LOG3</name>
    <name evidence="9" type="ORF">SDJN03_18280</name>
</gene>
<evidence type="ECO:0000256" key="1">
    <source>
        <dbReference type="ARBA" id="ARBA00006763"/>
    </source>
</evidence>
<evidence type="ECO:0000256" key="5">
    <source>
        <dbReference type="ARBA" id="ARBA00024884"/>
    </source>
</evidence>
<comment type="similarity">
    <text evidence="1">Belongs to the LOG family.</text>
</comment>
<proteinExistence type="inferred from homology"/>
<feature type="region of interest" description="Disordered" evidence="8">
    <location>
        <begin position="378"/>
        <end position="403"/>
    </location>
</feature>
<protein>
    <recommendedName>
        <fullName evidence="2">cytokinin riboside 5'-monophosphate phosphoribohydrolase</fullName>
        <ecNumber evidence="2">3.2.2.n1</ecNumber>
    </recommendedName>
</protein>
<feature type="compositionally biased region" description="Basic and acidic residues" evidence="8">
    <location>
        <begin position="394"/>
        <end position="403"/>
    </location>
</feature>
<dbReference type="FunFam" id="3.40.50.450:FF:000005">
    <property type="entry name" value="CASP-like protein"/>
    <property type="match status" value="1"/>
</dbReference>
<comment type="catalytic activity">
    <reaction evidence="6">
        <text>N(6)-(dimethylallyl)adenosine 5'-phosphate + H2O = N(6)-dimethylallyladenine + D-ribose 5-phosphate</text>
        <dbReference type="Rhea" id="RHEA:48560"/>
        <dbReference type="ChEBI" id="CHEBI:15377"/>
        <dbReference type="ChEBI" id="CHEBI:17660"/>
        <dbReference type="ChEBI" id="CHEBI:57526"/>
        <dbReference type="ChEBI" id="CHEBI:78346"/>
        <dbReference type="EC" id="3.2.2.n1"/>
    </reaction>
</comment>
<dbReference type="GO" id="GO:0005634">
    <property type="term" value="C:nucleus"/>
    <property type="evidence" value="ECO:0007669"/>
    <property type="project" value="TreeGrafter"/>
</dbReference>
<keyword evidence="4" id="KW-0378">Hydrolase</keyword>
<reference evidence="9 10" key="1">
    <citation type="journal article" date="2021" name="Hortic Res">
        <title>The domestication of Cucurbita argyrosperma as revealed by the genome of its wild relative.</title>
        <authorList>
            <person name="Barrera-Redondo J."/>
            <person name="Sanchez-de la Vega G."/>
            <person name="Aguirre-Liguori J.A."/>
            <person name="Castellanos-Morales G."/>
            <person name="Gutierrez-Guerrero Y.T."/>
            <person name="Aguirre-Dugua X."/>
            <person name="Aguirre-Planter E."/>
            <person name="Tenaillon M.I."/>
            <person name="Lira-Saade R."/>
            <person name="Eguiarte L.E."/>
        </authorList>
    </citation>
    <scope>NUCLEOTIDE SEQUENCE [LARGE SCALE GENOMIC DNA]</scope>
    <source>
        <strain evidence="9">JBR-2021</strain>
    </source>
</reference>
<evidence type="ECO:0000256" key="3">
    <source>
        <dbReference type="ARBA" id="ARBA00022712"/>
    </source>
</evidence>
<evidence type="ECO:0000256" key="8">
    <source>
        <dbReference type="SAM" id="MobiDB-lite"/>
    </source>
</evidence>
<dbReference type="NCBIfam" id="TIGR00730">
    <property type="entry name" value="Rossman fold protein, TIGR00730 family"/>
    <property type="match status" value="1"/>
</dbReference>
<dbReference type="EC" id="3.2.2.n1" evidence="2"/>
<evidence type="ECO:0000313" key="9">
    <source>
        <dbReference type="EMBL" id="KAG6585547.1"/>
    </source>
</evidence>
<keyword evidence="10" id="KW-1185">Reference proteome</keyword>
<dbReference type="InterPro" id="IPR004345">
    <property type="entry name" value="TB2_DP1_HVA22"/>
</dbReference>
<dbReference type="InterPro" id="IPR005269">
    <property type="entry name" value="LOG"/>
</dbReference>
<dbReference type="Proteomes" id="UP000685013">
    <property type="component" value="Chromosome 12"/>
</dbReference>
<evidence type="ECO:0000256" key="2">
    <source>
        <dbReference type="ARBA" id="ARBA00012205"/>
    </source>
</evidence>
<keyword evidence="3" id="KW-0203">Cytokinin biosynthesis</keyword>
<accession>A0AAV6MRB9</accession>
<name>A0AAV6MRB9_9ROSI</name>
<dbReference type="GO" id="GO:0009691">
    <property type="term" value="P:cytokinin biosynthetic process"/>
    <property type="evidence" value="ECO:0007669"/>
    <property type="project" value="UniProtKB-KW"/>
</dbReference>
<dbReference type="GO" id="GO:0005829">
    <property type="term" value="C:cytosol"/>
    <property type="evidence" value="ECO:0007669"/>
    <property type="project" value="UniProtKB-ARBA"/>
</dbReference>
<dbReference type="EMBL" id="JAGKQH010000012">
    <property type="protein sequence ID" value="KAG6585547.1"/>
    <property type="molecule type" value="Genomic_DNA"/>
</dbReference>
<evidence type="ECO:0000256" key="6">
    <source>
        <dbReference type="ARBA" id="ARBA00047718"/>
    </source>
</evidence>
<comment type="function">
    <text evidence="5">Cytokinin-activating enzyme working in the direct activation pathway. Phosphoribohydrolase that converts inactive cytokinin nucleotides to the biologically active free-base forms.</text>
</comment>
<sequence>MERQEAEYHQAAAAEESRFRRICVFCGSSAGKNPSYQTAAIELGKELVERNIDLVYGGGSIGLMGLVSQAVYDGGRHVLGVIPKSLMPREITGETIGEVRAVSGMHQRKAEMARHADAFIALPGGYGTLEELLEVITWAQLGIHEKPVGLLNVDGYYNSLLSFIDKAVDEGFVSPAARSIIVAAQTAHELISKLEEYVPKHCDVASRLNWEMEQQLGYTAKLYSGHFRGPYKMIGALITRGLTMILGYAYPAYECYKTVETSQPQIEQLHYWCQYWILVAILTILERIGDSFVSWFPFYNEAKLAFFVYLWHPKTKGANHVYDSFFRPYVSKHEPHIDRSLTEFKLKASDTAFIYFQRAASYFQTTLFDIFAKFAHQSTTPAAPKPQKQASTGNEKEEEAKEE</sequence>
<dbReference type="PANTHER" id="PTHR31223:SF85">
    <property type="entry name" value="CYTOKININ RIBOSIDE 5'-MONOPHOSPHATE PHOSPHORIBOHYDROLASE LOGL5-RELATED"/>
    <property type="match status" value="1"/>
</dbReference>
<feature type="non-terminal residue" evidence="9">
    <location>
        <position position="1"/>
    </location>
</feature>
<dbReference type="GO" id="GO:0016799">
    <property type="term" value="F:hydrolase activity, hydrolyzing N-glycosyl compounds"/>
    <property type="evidence" value="ECO:0007669"/>
    <property type="project" value="TreeGrafter"/>
</dbReference>
<evidence type="ECO:0000256" key="7">
    <source>
        <dbReference type="ARBA" id="ARBA00049153"/>
    </source>
</evidence>
<dbReference type="AlphaFoldDB" id="A0AAV6MRB9"/>
<comment type="caution">
    <text evidence="9">The sequence shown here is derived from an EMBL/GenBank/DDBJ whole genome shotgun (WGS) entry which is preliminary data.</text>
</comment>
<organism evidence="9 10">
    <name type="scientific">Cucurbita argyrosperma subsp. sororia</name>
    <dbReference type="NCBI Taxonomy" id="37648"/>
    <lineage>
        <taxon>Eukaryota</taxon>
        <taxon>Viridiplantae</taxon>
        <taxon>Streptophyta</taxon>
        <taxon>Embryophyta</taxon>
        <taxon>Tracheophyta</taxon>
        <taxon>Spermatophyta</taxon>
        <taxon>Magnoliopsida</taxon>
        <taxon>eudicotyledons</taxon>
        <taxon>Gunneridae</taxon>
        <taxon>Pentapetalae</taxon>
        <taxon>rosids</taxon>
        <taxon>fabids</taxon>
        <taxon>Cucurbitales</taxon>
        <taxon>Cucurbitaceae</taxon>
        <taxon>Cucurbiteae</taxon>
        <taxon>Cucurbita</taxon>
    </lineage>
</organism>
<dbReference type="InterPro" id="IPR031100">
    <property type="entry name" value="LOG_fam"/>
</dbReference>